<dbReference type="Proteomes" id="UP000591071">
    <property type="component" value="Unassembled WGS sequence"/>
</dbReference>
<proteinExistence type="predicted"/>
<dbReference type="AlphaFoldDB" id="A0A848BU96"/>
<dbReference type="EMBL" id="JABAFG010000010">
    <property type="protein sequence ID" value="NME28368.1"/>
    <property type="molecule type" value="Genomic_DNA"/>
</dbReference>
<dbReference type="RefSeq" id="WP_170087592.1">
    <property type="nucleotide sequence ID" value="NZ_JABAFG010000010.1"/>
</dbReference>
<gene>
    <name evidence="2" type="ORF">HF872_06995</name>
</gene>
<name>A0A848BU96_9FIRM</name>
<organism evidence="2 3">
    <name type="scientific">Megasphaera hexanoica</name>
    <dbReference type="NCBI Taxonomy" id="1675036"/>
    <lineage>
        <taxon>Bacteria</taxon>
        <taxon>Bacillati</taxon>
        <taxon>Bacillota</taxon>
        <taxon>Negativicutes</taxon>
        <taxon>Veillonellales</taxon>
        <taxon>Veillonellaceae</taxon>
        <taxon>Megasphaera</taxon>
    </lineage>
</organism>
<accession>A0A848BU96</accession>
<evidence type="ECO:0000313" key="3">
    <source>
        <dbReference type="Proteomes" id="UP000591071"/>
    </source>
</evidence>
<evidence type="ECO:0000313" key="2">
    <source>
        <dbReference type="EMBL" id="NME28368.1"/>
    </source>
</evidence>
<comment type="caution">
    <text evidence="2">The sequence shown here is derived from an EMBL/GenBank/DDBJ whole genome shotgun (WGS) entry which is preliminary data.</text>
</comment>
<feature type="region of interest" description="Disordered" evidence="1">
    <location>
        <begin position="444"/>
        <end position="485"/>
    </location>
</feature>
<feature type="compositionally biased region" description="Low complexity" evidence="1">
    <location>
        <begin position="448"/>
        <end position="459"/>
    </location>
</feature>
<evidence type="ECO:0000256" key="1">
    <source>
        <dbReference type="SAM" id="MobiDB-lite"/>
    </source>
</evidence>
<reference evidence="2 3" key="1">
    <citation type="submission" date="2020-04" db="EMBL/GenBank/DDBJ databases">
        <authorList>
            <person name="Hitch T.C.A."/>
            <person name="Wylensek D."/>
            <person name="Clavel T."/>
        </authorList>
    </citation>
    <scope>NUCLEOTIDE SEQUENCE [LARGE SCALE GENOMIC DNA]</scope>
    <source>
        <strain evidence="2 3">Oil-RF-744-FAT-WT-6-1</strain>
    </source>
</reference>
<sequence>MNVAKDPLTMDTKSAQVIENMEFNAEGEKLQTRRGLGRPIYTFTADICYIWYDYELNSYLIFLKDKGVYTYEYGKTPVFIGKLTGSIETHPQIARYTNANGTYLLIASNGTLQSYEYSGSTMNTSDKYPVCDTVMERSSRILVSSTGNNNIKYSGIGDPFNWTENSNDPSAMKDLDVGDVSGIGGVYPLAGEIIVFKKNGNIYRVANEPEDWNITLVGKDSDFISRAAMTNLGEDVVYFSRQGLRSLYTSEAYGNFRNEEIGEAMNPEMKKDTSDPWIAKCPRMHELLINPNSGNIVYAYNYQLRAFTKWIFPGRIESIAEGMTNTLVGCGKELFNLSSANHTDVVSGVESRIHQRIVAKRIVDYSTMTLYRSHLMVESGEAGTAKLSVNDVTWDWNWTKDKQKEEFKTQIRSDDMTFTFETDNIITWKFWVAILVQQYVTMTSDGTSSGRSGSWSKSGSSKKKSSWGQGTFSGATSEVGGSPYG</sequence>
<protein>
    <submittedName>
        <fullName evidence="2">Uncharacterized protein</fullName>
    </submittedName>
</protein>